<reference evidence="3" key="3">
    <citation type="submission" date="2018-08" db="EMBL/GenBank/DDBJ databases">
        <authorList>
            <person name="Guldener U."/>
        </authorList>
    </citation>
    <scope>NUCLEOTIDE SEQUENCE</scope>
    <source>
        <strain evidence="3">UB2</strain>
    </source>
</reference>
<proteinExistence type="predicted"/>
<feature type="chain" id="PRO_5038218727" evidence="1">
    <location>
        <begin position="28"/>
        <end position="195"/>
    </location>
</feature>
<keyword evidence="1" id="KW-0732">Signal</keyword>
<evidence type="ECO:0000256" key="1">
    <source>
        <dbReference type="SAM" id="SignalP"/>
    </source>
</evidence>
<reference evidence="2" key="1">
    <citation type="submission" date="2016-04" db="EMBL/GenBank/DDBJ databases">
        <authorList>
            <person name="Evans L.H."/>
            <person name="Alamgir A."/>
            <person name="Owens N."/>
            <person name="Weber N.D."/>
            <person name="Virtaneva K."/>
            <person name="Barbian K."/>
            <person name="Babar A."/>
            <person name="Rosenke K."/>
        </authorList>
    </citation>
    <scope>NUCLEOTIDE SEQUENCE</scope>
    <source>
        <strain evidence="2">UB2112</strain>
    </source>
</reference>
<dbReference type="Proteomes" id="UP000658997">
    <property type="component" value="Unassembled WGS sequence"/>
</dbReference>
<dbReference type="AlphaFoldDB" id="A0A1K0FXK5"/>
<accession>A0A1K0FXK5</accession>
<organism evidence="2 4">
    <name type="scientific">Ustilago bromivora</name>
    <dbReference type="NCBI Taxonomy" id="307758"/>
    <lineage>
        <taxon>Eukaryota</taxon>
        <taxon>Fungi</taxon>
        <taxon>Dikarya</taxon>
        <taxon>Basidiomycota</taxon>
        <taxon>Ustilaginomycotina</taxon>
        <taxon>Ustilaginomycetes</taxon>
        <taxon>Ustilaginales</taxon>
        <taxon>Ustilaginaceae</taxon>
        <taxon>Ustilago</taxon>
    </lineage>
</organism>
<dbReference type="EMBL" id="LT558118">
    <property type="protein sequence ID" value="SAM70717.1"/>
    <property type="molecule type" value="Genomic_DNA"/>
</dbReference>
<protein>
    <submittedName>
        <fullName evidence="2 3">Related to Mig1 protein</fullName>
    </submittedName>
</protein>
<name>A0A1K0FXK5_9BASI</name>
<sequence>MTRASTSAANSGFLLVALVLMLHSVVGELTPRHARHHLFARNFGDVNCFTKIEPNNMGYKARCEAGSDSKHTCFTHWAGDLTDAEACPVQIYDMRKRLMIKDKTMKDFTMQESTDTFEIRYPNLGGVSFTVSNNDPSTGCKDIIIRRGDNPLWRIWVSDEDGDGRDIDTLNYKWSTKRLCSKWIHIHVKRDGRLF</sequence>
<feature type="signal peptide" evidence="1">
    <location>
        <begin position="1"/>
        <end position="27"/>
    </location>
</feature>
<evidence type="ECO:0000313" key="3">
    <source>
        <dbReference type="EMBL" id="SYW81079.1"/>
    </source>
</evidence>
<evidence type="ECO:0000313" key="5">
    <source>
        <dbReference type="Proteomes" id="UP000658997"/>
    </source>
</evidence>
<evidence type="ECO:0000313" key="4">
    <source>
        <dbReference type="Proteomes" id="UP000179920"/>
    </source>
</evidence>
<reference evidence="4" key="2">
    <citation type="submission" date="2016-04" db="EMBL/GenBank/DDBJ databases">
        <authorList>
            <person name="Guldener U."/>
            <person name="Guldener U."/>
        </authorList>
    </citation>
    <scope>NUCLEOTIDE SEQUENCE [LARGE SCALE GENOMIC DNA]</scope>
    <source>
        <strain evidence="4">UB2112</strain>
    </source>
</reference>
<dbReference type="Proteomes" id="UP000179920">
    <property type="component" value="Chromosome II"/>
</dbReference>
<dbReference type="EMBL" id="ULHB01000089">
    <property type="protein sequence ID" value="SYW81079.1"/>
    <property type="molecule type" value="Genomic_DNA"/>
</dbReference>
<evidence type="ECO:0000313" key="2">
    <source>
        <dbReference type="EMBL" id="SAM70717.1"/>
    </source>
</evidence>
<keyword evidence="5" id="KW-1185">Reference proteome</keyword>
<gene>
    <name evidence="3" type="ORF">UBRO2_04111</name>
    <name evidence="2" type="ORF">UBRO_20038</name>
</gene>